<proteinExistence type="predicted"/>
<gene>
    <name evidence="3" type="ORF">GCM10023313_08490</name>
</gene>
<feature type="chain" id="PRO_5045549581" description="Tail specific protease domain-containing protein" evidence="1">
    <location>
        <begin position="20"/>
        <end position="416"/>
    </location>
</feature>
<dbReference type="SUPFAM" id="SSF52096">
    <property type="entry name" value="ClpP/crotonase"/>
    <property type="match status" value="1"/>
</dbReference>
<dbReference type="InterPro" id="IPR029045">
    <property type="entry name" value="ClpP/crotonase-like_dom_sf"/>
</dbReference>
<evidence type="ECO:0000256" key="1">
    <source>
        <dbReference type="SAM" id="SignalP"/>
    </source>
</evidence>
<dbReference type="Proteomes" id="UP001501436">
    <property type="component" value="Unassembled WGS sequence"/>
</dbReference>
<dbReference type="RefSeq" id="WP_345329680.1">
    <property type="nucleotide sequence ID" value="NZ_BAABJI010000001.1"/>
</dbReference>
<protein>
    <recommendedName>
        <fullName evidence="2">Tail specific protease domain-containing protein</fullName>
    </recommendedName>
</protein>
<feature type="domain" description="Tail specific protease" evidence="2">
    <location>
        <begin position="313"/>
        <end position="396"/>
    </location>
</feature>
<evidence type="ECO:0000313" key="3">
    <source>
        <dbReference type="EMBL" id="GAA4907910.1"/>
    </source>
</evidence>
<name>A0ABP9FPR6_9SPHI</name>
<organism evidence="3 4">
    <name type="scientific">Mucilaginibacter defluvii</name>
    <dbReference type="NCBI Taxonomy" id="1196019"/>
    <lineage>
        <taxon>Bacteria</taxon>
        <taxon>Pseudomonadati</taxon>
        <taxon>Bacteroidota</taxon>
        <taxon>Sphingobacteriia</taxon>
        <taxon>Sphingobacteriales</taxon>
        <taxon>Sphingobacteriaceae</taxon>
        <taxon>Mucilaginibacter</taxon>
    </lineage>
</organism>
<accession>A0ABP9FPR6</accession>
<keyword evidence="4" id="KW-1185">Reference proteome</keyword>
<dbReference type="InterPro" id="IPR005151">
    <property type="entry name" value="Tail-specific_protease"/>
</dbReference>
<keyword evidence="1" id="KW-0732">Signal</keyword>
<evidence type="ECO:0000313" key="4">
    <source>
        <dbReference type="Proteomes" id="UP001501436"/>
    </source>
</evidence>
<feature type="signal peptide" evidence="1">
    <location>
        <begin position="1"/>
        <end position="19"/>
    </location>
</feature>
<dbReference type="EMBL" id="BAABJI010000001">
    <property type="protein sequence ID" value="GAA4907910.1"/>
    <property type="molecule type" value="Genomic_DNA"/>
</dbReference>
<comment type="caution">
    <text evidence="3">The sequence shown here is derived from an EMBL/GenBank/DDBJ whole genome shotgun (WGS) entry which is preliminary data.</text>
</comment>
<dbReference type="Gene3D" id="3.90.226.10">
    <property type="entry name" value="2-enoyl-CoA Hydratase, Chain A, domain 1"/>
    <property type="match status" value="2"/>
</dbReference>
<dbReference type="Pfam" id="PF03572">
    <property type="entry name" value="Peptidase_S41"/>
    <property type="match status" value="1"/>
</dbReference>
<sequence>MKNLYTILLALLCAYSASSQTVSTYRADLDAVYLALKTTPSYKDQIKSENKKRYEALYQSLQAQQPESSLDEFYLLTRLVQALKDNHLGFYQWSNNNVDQLKIADSTYVSTYLNSNEFKFFPKTNMNVDSLEKALTGKPRNDVEGIYYLGDFLKAGIYRTIKHDSLVAVVLSAKQRIWQRGQLAAIINEVSPGNFEGVCVNPVYKIFEYNHRIKYVSNTLNLYYVWTKFPGETDYTSIPAGTPNYQLKNIDAQTQYLRLGSFSTNNKSLVESQRFYDSVKTLVNAPRLLVDIRNNGGGGWKSSKKYLDLIVKHSKKAQVYVLTNYFTVSNAEQFTLKLKGRKNITVLGADTKGMLTYGSNYGKTETTPSGKYKLYLTDMRDDGNYLQYEDIGVKPDRYLSPDSDWIGQVQAIINSN</sequence>
<reference evidence="4" key="1">
    <citation type="journal article" date="2019" name="Int. J. Syst. Evol. Microbiol.">
        <title>The Global Catalogue of Microorganisms (GCM) 10K type strain sequencing project: providing services to taxonomists for standard genome sequencing and annotation.</title>
        <authorList>
            <consortium name="The Broad Institute Genomics Platform"/>
            <consortium name="The Broad Institute Genome Sequencing Center for Infectious Disease"/>
            <person name="Wu L."/>
            <person name="Ma J."/>
        </authorList>
    </citation>
    <scope>NUCLEOTIDE SEQUENCE [LARGE SCALE GENOMIC DNA]</scope>
    <source>
        <strain evidence="4">JCM 18283</strain>
    </source>
</reference>
<evidence type="ECO:0000259" key="2">
    <source>
        <dbReference type="Pfam" id="PF03572"/>
    </source>
</evidence>